<proteinExistence type="predicted"/>
<comment type="caution">
    <text evidence="2">The sequence shown here is derived from an EMBL/GenBank/DDBJ whole genome shotgun (WGS) entry which is preliminary data.</text>
</comment>
<sequence length="240" mass="23126">MLTLGGDGGSGKDQSKGSSDGKGPSDTTITPGPVPSGTYYSQRPGGRGDSGAGGSGGVANDHGDVSGSGGSGGGTGGSGTGGSGGSGGGNGALGTGDGKAVPASSSLPDCTSGSVSLAVRSVKDSYGPGEKPKFEIVVKNSGGSACKVDFGSTAAFLKITEAGGDDHVWSSDDCPRGKGAVLIELPGSGETKRTLEWDRKRSAPLCATPSGASSAGAGAYRVEVKVAGVTEKFEFTLDKG</sequence>
<dbReference type="Proteomes" id="UP001500063">
    <property type="component" value="Unassembled WGS sequence"/>
</dbReference>
<feature type="compositionally biased region" description="Polar residues" evidence="1">
    <location>
        <begin position="103"/>
        <end position="114"/>
    </location>
</feature>
<feature type="compositionally biased region" description="Gly residues" evidence="1">
    <location>
        <begin position="45"/>
        <end position="57"/>
    </location>
</feature>
<reference evidence="2 3" key="1">
    <citation type="journal article" date="2019" name="Int. J. Syst. Evol. Microbiol.">
        <title>The Global Catalogue of Microorganisms (GCM) 10K type strain sequencing project: providing services to taxonomists for standard genome sequencing and annotation.</title>
        <authorList>
            <consortium name="The Broad Institute Genomics Platform"/>
            <consortium name="The Broad Institute Genome Sequencing Center for Infectious Disease"/>
            <person name="Wu L."/>
            <person name="Ma J."/>
        </authorList>
    </citation>
    <scope>NUCLEOTIDE SEQUENCE [LARGE SCALE GENOMIC DNA]</scope>
    <source>
        <strain evidence="2 3">JCM 4565</strain>
    </source>
</reference>
<organism evidence="2 3">
    <name type="scientific">Streptomyces blastmyceticus</name>
    <dbReference type="NCBI Taxonomy" id="68180"/>
    <lineage>
        <taxon>Bacteria</taxon>
        <taxon>Bacillati</taxon>
        <taxon>Actinomycetota</taxon>
        <taxon>Actinomycetes</taxon>
        <taxon>Kitasatosporales</taxon>
        <taxon>Streptomycetaceae</taxon>
        <taxon>Streptomyces</taxon>
    </lineage>
</organism>
<evidence type="ECO:0000313" key="2">
    <source>
        <dbReference type="EMBL" id="GAA0356599.1"/>
    </source>
</evidence>
<feature type="region of interest" description="Disordered" evidence="1">
    <location>
        <begin position="1"/>
        <end position="114"/>
    </location>
</feature>
<gene>
    <name evidence="2" type="ORF">GCM10010319_37280</name>
</gene>
<keyword evidence="3" id="KW-1185">Reference proteome</keyword>
<name>A0ABN0X6U2_9ACTN</name>
<feature type="compositionally biased region" description="Low complexity" evidence="1">
    <location>
        <begin position="16"/>
        <end position="26"/>
    </location>
</feature>
<feature type="compositionally biased region" description="Gly residues" evidence="1">
    <location>
        <begin position="1"/>
        <end position="11"/>
    </location>
</feature>
<accession>A0ABN0X6U2</accession>
<feature type="compositionally biased region" description="Gly residues" evidence="1">
    <location>
        <begin position="66"/>
        <end position="97"/>
    </location>
</feature>
<evidence type="ECO:0000313" key="3">
    <source>
        <dbReference type="Proteomes" id="UP001500063"/>
    </source>
</evidence>
<evidence type="ECO:0000256" key="1">
    <source>
        <dbReference type="SAM" id="MobiDB-lite"/>
    </source>
</evidence>
<protein>
    <submittedName>
        <fullName evidence="2">Uncharacterized protein</fullName>
    </submittedName>
</protein>
<dbReference type="EMBL" id="BAAABW010000019">
    <property type="protein sequence ID" value="GAA0356599.1"/>
    <property type="molecule type" value="Genomic_DNA"/>
</dbReference>